<evidence type="ECO:0000313" key="4">
    <source>
        <dbReference type="Proteomes" id="UP000654913"/>
    </source>
</evidence>
<reference evidence="3" key="2">
    <citation type="submission" date="2021-02" db="EMBL/GenBank/DDBJ databases">
        <title>Aspergillus puulaauensis MK2 genome sequence.</title>
        <authorList>
            <person name="Futagami T."/>
            <person name="Mori K."/>
            <person name="Kadooka C."/>
            <person name="Tanaka T."/>
        </authorList>
    </citation>
    <scope>NUCLEOTIDE SEQUENCE</scope>
    <source>
        <strain evidence="3">MK2</strain>
    </source>
</reference>
<dbReference type="Proteomes" id="UP000654913">
    <property type="component" value="Chromosome 8"/>
</dbReference>
<reference evidence="3" key="1">
    <citation type="submission" date="2021-01" db="EMBL/GenBank/DDBJ databases">
        <authorList>
            <consortium name="Aspergillus puulaauensis MK2 genome sequencing consortium"/>
            <person name="Kazuki M."/>
            <person name="Futagami T."/>
        </authorList>
    </citation>
    <scope>NUCLEOTIDE SEQUENCE</scope>
    <source>
        <strain evidence="3">MK2</strain>
    </source>
</reference>
<organism evidence="3 4">
    <name type="scientific">Aspergillus puulaauensis</name>
    <dbReference type="NCBI Taxonomy" id="1220207"/>
    <lineage>
        <taxon>Eukaryota</taxon>
        <taxon>Fungi</taxon>
        <taxon>Dikarya</taxon>
        <taxon>Ascomycota</taxon>
        <taxon>Pezizomycotina</taxon>
        <taxon>Eurotiomycetes</taxon>
        <taxon>Eurotiomycetidae</taxon>
        <taxon>Eurotiales</taxon>
        <taxon>Aspergillaceae</taxon>
        <taxon>Aspergillus</taxon>
    </lineage>
</organism>
<feature type="compositionally biased region" description="Low complexity" evidence="1">
    <location>
        <begin position="110"/>
        <end position="137"/>
    </location>
</feature>
<sequence length="610" mass="66194">MKLQIAASFLIGGAVAIPGSIPCACPEKTVTVTEPCAAPSLSTASAAEPATTTTSSSAFTSVVAETGPSSSSIPPATSLSSSTSSVIETSMASDWSSSSTAVIGTAPNPSSSSVIHSTESSTTVSTSSTPSSTGESEACTNNDDGIWTRDNYSENDVGEWYNDWYKDNIEGDDQIDETFAAYWGLGPSFSCDILNQCDAPQCSALRRPDQAYDYENAAMFLASMSNFNAHYSKIYENLDGAKIDFGAIEAVLQQTFYPGVTKADMATIQGLSGGQAAIGIASAWSGPAAPLVNTFKEIYGGVSRGISAFLKASDKSAQNMASLEENFTGKMDEIRKTFAEIHDNVIKWGVHNFTMIDTIFEGGTYVDDREIAILHDVSNEDLRDYIREQLFAMIINDAWLKQGAYILSRPMDEADCKEYSVSRFEAMPDHLCYDNRIYWLYKYLGSSFSATSGLDPLPGSKEDLEKHVGITTQDAMLSAIEAYNDGGYKYESADDTDHLFDGDIQEKIDMKSRVKGFWSFPICDIETSDEFEKTGLQDDPTSVYWSTVDHNRPAHSKGSDGIQMCLCATAKDRQGVSIKELESPGDGSFRAILDAPEHQSCNLKEKLTFR</sequence>
<dbReference type="RefSeq" id="XP_041562862.1">
    <property type="nucleotide sequence ID" value="XM_041697319.1"/>
</dbReference>
<dbReference type="GeneID" id="64980673"/>
<feature type="chain" id="PRO_5030605564" evidence="2">
    <location>
        <begin position="17"/>
        <end position="610"/>
    </location>
</feature>
<gene>
    <name evidence="3" type="ORF">APUU_80979A</name>
</gene>
<dbReference type="KEGG" id="apuu:APUU_80979A"/>
<feature type="region of interest" description="Disordered" evidence="1">
    <location>
        <begin position="97"/>
        <end position="151"/>
    </location>
</feature>
<dbReference type="OrthoDB" id="4524301at2759"/>
<feature type="signal peptide" evidence="2">
    <location>
        <begin position="1"/>
        <end position="16"/>
    </location>
</feature>
<dbReference type="AlphaFoldDB" id="A0A7R7XZR0"/>
<keyword evidence="2" id="KW-0732">Signal</keyword>
<keyword evidence="4" id="KW-1185">Reference proteome</keyword>
<protein>
    <submittedName>
        <fullName evidence="3">Uncharacterized protein</fullName>
    </submittedName>
</protein>
<evidence type="ECO:0000256" key="1">
    <source>
        <dbReference type="SAM" id="MobiDB-lite"/>
    </source>
</evidence>
<accession>A0A7R7XZR0</accession>
<proteinExistence type="predicted"/>
<name>A0A7R7XZR0_9EURO</name>
<evidence type="ECO:0000313" key="3">
    <source>
        <dbReference type="EMBL" id="BCS30676.1"/>
    </source>
</evidence>
<dbReference type="EMBL" id="AP024450">
    <property type="protein sequence ID" value="BCS30676.1"/>
    <property type="molecule type" value="Genomic_DNA"/>
</dbReference>
<evidence type="ECO:0000256" key="2">
    <source>
        <dbReference type="SAM" id="SignalP"/>
    </source>
</evidence>